<protein>
    <submittedName>
        <fullName evidence="1">Uncharacterized protein</fullName>
    </submittedName>
</protein>
<sequence>MAQVLDNSITHGIFINQTMHEVDAICHGAMVEVKESYLANFGSEEIHALIHRELEQPNPYADNYARQRDWLTTLPLLLGPVVRRLNLACSQFVPSLYEKLSREAREKKKDGLDHLPWYLADRRLSFPFPTWYYVSDNAYDTRLIGSSPSKHSTWVSMHKDFRNEVAKELFSSRWGLEEYTLVSIDMSQCHARIVCQFINAPILSTLLESENMWETVSKPFLGLYARDDLKSFHKILYYKALNGGNIRRELTKHPPLVRMVKASAGPEFDSLSPSGKDEKISEIGLSIIDQTPVLQELETFVDHIGQAEVIYPVTSSYPFRYALKPKRSRQKGGISNMIPEYQTMKSDRVPVGVFPASPPQKISRFLTGHESILLTVMVRLIILHSVDALPLSLEYDGLQVLLKKVFFLRTDDLLTEVAQGLKQFPLNHLGCSMPITASGITFDKPKNIKTP</sequence>
<accession>A0A6B9VQZ5</accession>
<keyword evidence="1" id="KW-0150">Chloroplast</keyword>
<keyword evidence="1" id="KW-0934">Plastid</keyword>
<dbReference type="EMBL" id="MK643158">
    <property type="protein sequence ID" value="QHO63924.1"/>
    <property type="molecule type" value="Genomic_DNA"/>
</dbReference>
<geneLocation type="chloroplast" evidence="1"/>
<dbReference type="RefSeq" id="YP_009725418.1">
    <property type="nucleotide sequence ID" value="NC_045839.1"/>
</dbReference>
<evidence type="ECO:0000313" key="1">
    <source>
        <dbReference type="EMBL" id="QHO63924.1"/>
    </source>
</evidence>
<dbReference type="AlphaFoldDB" id="A0A6B9VQZ5"/>
<name>A0A6B9VQZ5_9CHLO</name>
<dbReference type="GeneID" id="43960821"/>
<proteinExistence type="predicted"/>
<reference evidence="1" key="1">
    <citation type="journal article" date="2019" name="J. Phycol.">
        <title>The chloroplast genome of the lichen-symbiont microalga Trebouxia sp. Tr9 (Trebouxiophyceae, Chlorophyta) shows short inverted repeats with a single gene and loss of the rps4 gene, which is encoded by the nucleus.</title>
        <authorList>
            <person name="Martinez-Alberola F."/>
            <person name="Barreno E."/>
            <person name="Casano L.M."/>
            <person name="Gasulla F."/>
            <person name="Molins A."/>
            <person name="Moya P."/>
            <person name="Gonzalez-Hourcade M."/>
            <person name="Del Campo E.M."/>
        </authorList>
    </citation>
    <scope>NUCLEOTIDE SEQUENCE</scope>
    <source>
        <strain evidence="1">TR9</strain>
    </source>
</reference>
<organism evidence="1">
    <name type="scientific">Trebouxia lynnae</name>
    <dbReference type="NCBI Taxonomy" id="1825957"/>
    <lineage>
        <taxon>Eukaryota</taxon>
        <taxon>Viridiplantae</taxon>
        <taxon>Chlorophyta</taxon>
        <taxon>core chlorophytes</taxon>
        <taxon>Trebouxiophyceae</taxon>
        <taxon>Trebouxiales</taxon>
        <taxon>Trebouxiaceae</taxon>
        <taxon>Trebouxia</taxon>
    </lineage>
</organism>
<gene>
    <name evidence="1" type="primary">orf451</name>
</gene>